<comment type="similarity">
    <text evidence="1">Belongs to the CAND family.</text>
</comment>
<dbReference type="PANTHER" id="PTHR12696">
    <property type="entry name" value="TIP120"/>
    <property type="match status" value="1"/>
</dbReference>
<feature type="compositionally biased region" description="Acidic residues" evidence="5">
    <location>
        <begin position="307"/>
        <end position="334"/>
    </location>
</feature>
<organism evidence="7 8">
    <name type="scientific">Sanghuangporus baumii</name>
    <name type="common">Phellinus baumii</name>
    <dbReference type="NCBI Taxonomy" id="108892"/>
    <lineage>
        <taxon>Eukaryota</taxon>
        <taxon>Fungi</taxon>
        <taxon>Dikarya</taxon>
        <taxon>Basidiomycota</taxon>
        <taxon>Agaricomycotina</taxon>
        <taxon>Agaricomycetes</taxon>
        <taxon>Hymenochaetales</taxon>
        <taxon>Hymenochaetaceae</taxon>
        <taxon>Sanghuangporus</taxon>
    </lineage>
</organism>
<evidence type="ECO:0000313" key="8">
    <source>
        <dbReference type="Proteomes" id="UP000757232"/>
    </source>
</evidence>
<sequence>MQSPDQDHRFMGLQDLMSEIRLDANNFLGDETMEFRVLSQVLKLVEDTISEVKNQAVKCLGVLVKIVRENQMEFIIGKLIEFSASKHEELRDIAGLGLKTITSEIPQDSNLASKACDNLTPKLLNQIQNPTTPPETIIDILSILSILITRFPAHLSSPSLSPQPVSTLTPLLGHSRPAVRKRAILTLAQFLPSAQQSYFDDLVNSTILPGLRNENSSNAALEQQRTAVQLVAAIVRQSPGRIVAVLDLIIPAVLRAAAREDDELREYTLQALEVFVLRCPSEITPFLGQIVQTGTKLIKYDPNYAGGDDEDTDMADADEEDEDEDDAVDYSDDEDTSYKIRRSATKLLAALIETRPEMLTSLYKDVSPVLIQRFGDREETVRLEVWATYGALLAQTKVYGGVPQSPNFVDSPGVGGKRKRSPSVADGMDVEVSESPAALLKAQVPSFAKSLLGQLRSSKTPPAVLQAGFTLLKQLIDVLPGSLSSHSGPIGSVVQAVLKQSPTTSSVALHTTCLSFLTAYFLTHPPSALPNAPELIRPLLKELDERHPRLVAEAFRAFSALLNMLRPVQSADAEWVGIVYIRAVQRLLSADTDADVRSRAEVCIGDLWTCATEVMREKNGEEWKAICRTTGRTDGAVQVVSHVAKEVEMGDAWLNNSIEWVLEVLRRAGRSRKSDAFACLEVLLRKFDIVVPSNLVPTIVEQMKPYISTNDIALLSHALSVLTLLLQICPEQTYPAVESEYLKDIYNIAHSPLLSGASLDALLFFLAELVDADPEIATHVIPSFTIPLQKAKKGDASYANVAKCIGIIVRCHPSLAAGTIAEFSKALKKNGKATGSQIVLDLLVLGEIGRTINFAQMKDLFATAIELLGSPDEEIRSAASFATGNIAIGNIQFFLPAIVKLIQKDKDKRLPALHALKEVVSNCPNGLLESVAETIWVPLFQDSANSEESTRNVAAACLGKLTTTNPSRYLPQLQAHIRDEDADARATVISAIRYTFADSRNDYDELLQGLIPEFLTAMTDENLTVRRLAISALNSAARHKPRLIRDHLSVLLPNLYKETVVRPELIRTVQLGPWTQKFDDGIEVRKAAYETMYTLLDTCLSKLDVYEFLGCVIAGLSDDADEIKVLAHMMIFRLSSVAPSALAQRLDDITPPLEKTMKGPNVTKDTVKQDLERAAELQRSTLRAAAVLHKCVPSGSSTRFDAFVEEIQKGQLGAEFKDISSGR</sequence>
<feature type="repeat" description="HEAT" evidence="4">
    <location>
        <begin position="37"/>
        <end position="73"/>
    </location>
</feature>
<dbReference type="GO" id="GO:0010265">
    <property type="term" value="P:SCF complex assembly"/>
    <property type="evidence" value="ECO:0007669"/>
    <property type="project" value="InterPro"/>
</dbReference>
<evidence type="ECO:0000256" key="4">
    <source>
        <dbReference type="PROSITE-ProRule" id="PRU00103"/>
    </source>
</evidence>
<dbReference type="AlphaFoldDB" id="A0A9Q5I3J5"/>
<keyword evidence="8" id="KW-1185">Reference proteome</keyword>
<dbReference type="InterPro" id="IPR021133">
    <property type="entry name" value="HEAT_type_2"/>
</dbReference>
<proteinExistence type="inferred from homology"/>
<evidence type="ECO:0000256" key="1">
    <source>
        <dbReference type="ARBA" id="ARBA00007657"/>
    </source>
</evidence>
<dbReference type="InterPro" id="IPR011989">
    <property type="entry name" value="ARM-like"/>
</dbReference>
<gene>
    <name evidence="7" type="ORF">A7U60_g1970</name>
</gene>
<keyword evidence="3" id="KW-0833">Ubl conjugation pathway</keyword>
<dbReference type="SUPFAM" id="SSF48371">
    <property type="entry name" value="ARM repeat"/>
    <property type="match status" value="1"/>
</dbReference>
<evidence type="ECO:0000256" key="2">
    <source>
        <dbReference type="ARBA" id="ARBA00022737"/>
    </source>
</evidence>
<comment type="caution">
    <text evidence="7">The sequence shown here is derived from an EMBL/GenBank/DDBJ whole genome shotgun (WGS) entry which is preliminary data.</text>
</comment>
<dbReference type="InterPro" id="IPR016024">
    <property type="entry name" value="ARM-type_fold"/>
</dbReference>
<reference evidence="7" key="1">
    <citation type="submission" date="2016-06" db="EMBL/GenBank/DDBJ databases">
        <title>Draft Genome sequence of the fungus Inonotus baumii.</title>
        <authorList>
            <person name="Zhu H."/>
            <person name="Lin W."/>
        </authorList>
    </citation>
    <scope>NUCLEOTIDE SEQUENCE</scope>
    <source>
        <strain evidence="7">821</strain>
    </source>
</reference>
<dbReference type="Pfam" id="PF08623">
    <property type="entry name" value="TIP120"/>
    <property type="match status" value="1"/>
</dbReference>
<evidence type="ECO:0000256" key="5">
    <source>
        <dbReference type="SAM" id="MobiDB-lite"/>
    </source>
</evidence>
<evidence type="ECO:0000313" key="7">
    <source>
        <dbReference type="EMBL" id="OCB90785.1"/>
    </source>
</evidence>
<accession>A0A9Q5I3J5</accession>
<dbReference type="InterPro" id="IPR013932">
    <property type="entry name" value="TATA-bd_TIP120"/>
</dbReference>
<dbReference type="OrthoDB" id="6260732at2759"/>
<name>A0A9Q5I3J5_SANBA</name>
<keyword evidence="2" id="KW-0677">Repeat</keyword>
<protein>
    <recommendedName>
        <fullName evidence="6">TATA-binding protein interacting (TIP20) domain-containing protein</fullName>
    </recommendedName>
</protein>
<dbReference type="Gene3D" id="1.25.10.10">
    <property type="entry name" value="Leucine-rich Repeat Variant"/>
    <property type="match status" value="1"/>
</dbReference>
<dbReference type="Proteomes" id="UP000757232">
    <property type="component" value="Unassembled WGS sequence"/>
</dbReference>
<evidence type="ECO:0000259" key="6">
    <source>
        <dbReference type="Pfam" id="PF08623"/>
    </source>
</evidence>
<dbReference type="EMBL" id="LNZH02000117">
    <property type="protein sequence ID" value="OCB90785.1"/>
    <property type="molecule type" value="Genomic_DNA"/>
</dbReference>
<feature type="region of interest" description="Disordered" evidence="5">
    <location>
        <begin position="302"/>
        <end position="334"/>
    </location>
</feature>
<dbReference type="Pfam" id="PF25782">
    <property type="entry name" value="TPR_CAND1"/>
    <property type="match status" value="1"/>
</dbReference>
<dbReference type="InterPro" id="IPR039852">
    <property type="entry name" value="CAND1/CAND2"/>
</dbReference>
<evidence type="ECO:0000256" key="3">
    <source>
        <dbReference type="ARBA" id="ARBA00022786"/>
    </source>
</evidence>
<feature type="domain" description="TATA-binding protein interacting (TIP20)" evidence="6">
    <location>
        <begin position="1043"/>
        <end position="1207"/>
    </location>
</feature>
<dbReference type="PROSITE" id="PS50077">
    <property type="entry name" value="HEAT_REPEAT"/>
    <property type="match status" value="1"/>
</dbReference>